<evidence type="ECO:0000313" key="2">
    <source>
        <dbReference type="EMBL" id="MBP2326549.1"/>
    </source>
</evidence>
<name>A0ABS4TQ64_9PSEU</name>
<evidence type="ECO:0000256" key="1">
    <source>
        <dbReference type="SAM" id="MobiDB-lite"/>
    </source>
</evidence>
<dbReference type="Proteomes" id="UP001519332">
    <property type="component" value="Unassembled WGS sequence"/>
</dbReference>
<comment type="caution">
    <text evidence="2">The sequence shown here is derived from an EMBL/GenBank/DDBJ whole genome shotgun (WGS) entry which is preliminary data.</text>
</comment>
<protein>
    <submittedName>
        <fullName evidence="2">Uncharacterized protein</fullName>
    </submittedName>
</protein>
<dbReference type="RefSeq" id="WP_209643602.1">
    <property type="nucleotide sequence ID" value="NZ_JAGINW010000001.1"/>
</dbReference>
<feature type="compositionally biased region" description="Basic residues" evidence="1">
    <location>
        <begin position="76"/>
        <end position="88"/>
    </location>
</feature>
<proteinExistence type="predicted"/>
<keyword evidence="3" id="KW-1185">Reference proteome</keyword>
<feature type="region of interest" description="Disordered" evidence="1">
    <location>
        <begin position="56"/>
        <end position="88"/>
    </location>
</feature>
<accession>A0ABS4TQ64</accession>
<gene>
    <name evidence="2" type="ORF">JOF56_006934</name>
</gene>
<organism evidence="2 3">
    <name type="scientific">Kibdelosporangium banguiense</name>
    <dbReference type="NCBI Taxonomy" id="1365924"/>
    <lineage>
        <taxon>Bacteria</taxon>
        <taxon>Bacillati</taxon>
        <taxon>Actinomycetota</taxon>
        <taxon>Actinomycetes</taxon>
        <taxon>Pseudonocardiales</taxon>
        <taxon>Pseudonocardiaceae</taxon>
        <taxon>Kibdelosporangium</taxon>
    </lineage>
</organism>
<sequence>MTVRMENLTIRLVTVVLNSGEVLHLPPRQAVEREPVEVADNAKVQKLQDALVISVTESDKDTADTGDDTDQEATRKPTKARARRQPNT</sequence>
<evidence type="ECO:0000313" key="3">
    <source>
        <dbReference type="Proteomes" id="UP001519332"/>
    </source>
</evidence>
<reference evidence="2 3" key="1">
    <citation type="submission" date="2021-03" db="EMBL/GenBank/DDBJ databases">
        <title>Sequencing the genomes of 1000 actinobacteria strains.</title>
        <authorList>
            <person name="Klenk H.-P."/>
        </authorList>
    </citation>
    <scope>NUCLEOTIDE SEQUENCE [LARGE SCALE GENOMIC DNA]</scope>
    <source>
        <strain evidence="2 3">DSM 46670</strain>
    </source>
</reference>
<dbReference type="EMBL" id="JAGINW010000001">
    <property type="protein sequence ID" value="MBP2326549.1"/>
    <property type="molecule type" value="Genomic_DNA"/>
</dbReference>